<accession>J3JXE3</accession>
<dbReference type="RefSeq" id="XP_019765848.2">
    <property type="nucleotide sequence ID" value="XM_019910289.2"/>
</dbReference>
<evidence type="ECO:0000313" key="1">
    <source>
        <dbReference type="EMBL" id="AEE62874.1"/>
    </source>
</evidence>
<reference evidence="1" key="1">
    <citation type="journal article" date="2012" name="Insect Biochem. Mol. Biol.">
        <title>Transcriptome and full-length cDNA resources for the mountain pine beetle, Dendroctonus ponderosae Hopkins, a major insect pest of pine forests.</title>
        <authorList>
            <person name="Keeling C.I."/>
            <person name="Henderson H."/>
            <person name="Li M."/>
            <person name="Yuen M."/>
            <person name="Clark E.L."/>
            <person name="Fraser J.D."/>
            <person name="Huber D.P."/>
            <person name="Liao N.Y."/>
            <person name="Roderick Docking T."/>
            <person name="Birol I."/>
            <person name="Chan S.K."/>
            <person name="Taylor G.A."/>
            <person name="Palmquist D."/>
            <person name="Jones S.J."/>
            <person name="Bohlmann J."/>
        </authorList>
    </citation>
    <scope>NUCLEOTIDE SEQUENCE</scope>
    <source>
        <tissue evidence="1">Midgut and adhering fatbody of emerged adults of both sexes after feeding on lodgepole pine for up to 64 h</tissue>
    </source>
</reference>
<proteinExistence type="evidence at transcript level"/>
<name>J3JXE3_DENPD</name>
<dbReference type="PANTHER" id="PTHR31649:SF10">
    <property type="entry name" value="IP19903P-RELATED"/>
    <property type="match status" value="1"/>
</dbReference>
<dbReference type="EMBL" id="BT127912">
    <property type="protein sequence ID" value="AEE62874.1"/>
    <property type="molecule type" value="mRNA"/>
</dbReference>
<dbReference type="OrthoDB" id="1925699at2759"/>
<dbReference type="InterPro" id="IPR006616">
    <property type="entry name" value="DM9_repeat"/>
</dbReference>
<dbReference type="PANTHER" id="PTHR31649">
    <property type="entry name" value="AGAP009604-PA"/>
    <property type="match status" value="1"/>
</dbReference>
<dbReference type="GeneID" id="109541431"/>
<dbReference type="SMART" id="SM00696">
    <property type="entry name" value="DM9"/>
    <property type="match status" value="2"/>
</dbReference>
<sequence length="148" mass="16216">MAPYHWVTITTRGASFPSSAVPAGTDIDGAPIYVGRSFFNGDWLPAKVIPSKHVAYISYGGKEISVDKFKVLCEQRFEWIPAEDGHVPVHSVVGGKTASGEELFIGRVRHQGSQTVGKVHPSHKTCYIAFGGKEIAYKQYEVLVLQKP</sequence>
<dbReference type="HOGENOM" id="CLU_112596_2_1_1"/>
<dbReference type="AlphaFoldDB" id="J3JXE3"/>
<dbReference type="Pfam" id="PF11901">
    <property type="entry name" value="DM9"/>
    <property type="match status" value="1"/>
</dbReference>
<dbReference type="KEGG" id="dpa:109541431"/>
<protein>
    <submittedName>
        <fullName evidence="1">Uncharacterized protein</fullName>
    </submittedName>
</protein>
<organism evidence="1">
    <name type="scientific">Dendroctonus ponderosae</name>
    <name type="common">Mountain pine beetle</name>
    <dbReference type="NCBI Taxonomy" id="77166"/>
    <lineage>
        <taxon>Eukaryota</taxon>
        <taxon>Metazoa</taxon>
        <taxon>Ecdysozoa</taxon>
        <taxon>Arthropoda</taxon>
        <taxon>Hexapoda</taxon>
        <taxon>Insecta</taxon>
        <taxon>Pterygota</taxon>
        <taxon>Neoptera</taxon>
        <taxon>Endopterygota</taxon>
        <taxon>Coleoptera</taxon>
        <taxon>Polyphaga</taxon>
        <taxon>Cucujiformia</taxon>
        <taxon>Curculionidae</taxon>
        <taxon>Scolytinae</taxon>
        <taxon>Dendroctonus</taxon>
    </lineage>
</organism>